<proteinExistence type="predicted"/>
<sequence>MVMEGFGLFGLGLFFVSFLLFIVHIMLCVWAFKDARRRGRSPEFALLVLLAILFFPILGLIVYLFIREL</sequence>
<dbReference type="InterPro" id="IPR027379">
    <property type="entry name" value="CLS_N"/>
</dbReference>
<keyword evidence="4 6" id="KW-1133">Transmembrane helix</keyword>
<evidence type="ECO:0000256" key="5">
    <source>
        <dbReference type="ARBA" id="ARBA00023136"/>
    </source>
</evidence>
<evidence type="ECO:0000256" key="4">
    <source>
        <dbReference type="ARBA" id="ARBA00022989"/>
    </source>
</evidence>
<keyword evidence="5 6" id="KW-0472">Membrane</keyword>
<evidence type="ECO:0000259" key="7">
    <source>
        <dbReference type="Pfam" id="PF13396"/>
    </source>
</evidence>
<evidence type="ECO:0000256" key="3">
    <source>
        <dbReference type="ARBA" id="ARBA00022692"/>
    </source>
</evidence>
<feature type="domain" description="Cardiolipin synthase N-terminal" evidence="7">
    <location>
        <begin position="27"/>
        <end position="67"/>
    </location>
</feature>
<comment type="caution">
    <text evidence="8">The sequence shown here is derived from an EMBL/GenBank/DDBJ whole genome shotgun (WGS) entry which is preliminary data.</text>
</comment>
<evidence type="ECO:0000256" key="1">
    <source>
        <dbReference type="ARBA" id="ARBA00004651"/>
    </source>
</evidence>
<organism evidence="8 9">
    <name type="scientific">Paenibacillus aurantiacus</name>
    <dbReference type="NCBI Taxonomy" id="1936118"/>
    <lineage>
        <taxon>Bacteria</taxon>
        <taxon>Bacillati</taxon>
        <taxon>Bacillota</taxon>
        <taxon>Bacilli</taxon>
        <taxon>Bacillales</taxon>
        <taxon>Paenibacillaceae</taxon>
        <taxon>Paenibacillus</taxon>
    </lineage>
</organism>
<reference evidence="8 9" key="1">
    <citation type="submission" date="2024-09" db="EMBL/GenBank/DDBJ databases">
        <authorList>
            <person name="Sun Q."/>
            <person name="Mori K."/>
        </authorList>
    </citation>
    <scope>NUCLEOTIDE SEQUENCE [LARGE SCALE GENOMIC DNA]</scope>
    <source>
        <strain evidence="8 9">TISTR 2452</strain>
    </source>
</reference>
<protein>
    <submittedName>
        <fullName evidence="8">PLDc N-terminal domain-containing protein</fullName>
    </submittedName>
</protein>
<keyword evidence="9" id="KW-1185">Reference proteome</keyword>
<evidence type="ECO:0000313" key="9">
    <source>
        <dbReference type="Proteomes" id="UP001589747"/>
    </source>
</evidence>
<name>A0ABV5KUD4_9BACL</name>
<dbReference type="EMBL" id="JBHMDO010000033">
    <property type="protein sequence ID" value="MFB9328485.1"/>
    <property type="molecule type" value="Genomic_DNA"/>
</dbReference>
<evidence type="ECO:0000313" key="8">
    <source>
        <dbReference type="EMBL" id="MFB9328485.1"/>
    </source>
</evidence>
<evidence type="ECO:0000256" key="2">
    <source>
        <dbReference type="ARBA" id="ARBA00022475"/>
    </source>
</evidence>
<dbReference type="Pfam" id="PF13396">
    <property type="entry name" value="PLDc_N"/>
    <property type="match status" value="1"/>
</dbReference>
<dbReference type="Proteomes" id="UP001589747">
    <property type="component" value="Unassembled WGS sequence"/>
</dbReference>
<keyword evidence="2" id="KW-1003">Cell membrane</keyword>
<accession>A0ABV5KUD4</accession>
<comment type="subcellular location">
    <subcellularLocation>
        <location evidence="1">Cell membrane</location>
        <topology evidence="1">Multi-pass membrane protein</topology>
    </subcellularLocation>
</comment>
<dbReference type="RefSeq" id="WP_377497822.1">
    <property type="nucleotide sequence ID" value="NZ_JBHMDO010000033.1"/>
</dbReference>
<gene>
    <name evidence="8" type="ORF">ACFFSY_21340</name>
</gene>
<keyword evidence="3 6" id="KW-0812">Transmembrane</keyword>
<feature type="transmembrane region" description="Helical" evidence="6">
    <location>
        <begin position="44"/>
        <end position="66"/>
    </location>
</feature>
<feature type="transmembrane region" description="Helical" evidence="6">
    <location>
        <begin position="6"/>
        <end position="32"/>
    </location>
</feature>
<evidence type="ECO:0000256" key="6">
    <source>
        <dbReference type="SAM" id="Phobius"/>
    </source>
</evidence>